<dbReference type="EMBL" id="JACIDH010000009">
    <property type="protein sequence ID" value="MBB3879788.1"/>
    <property type="molecule type" value="Genomic_DNA"/>
</dbReference>
<feature type="transmembrane region" description="Helical" evidence="1">
    <location>
        <begin position="61"/>
        <end position="81"/>
    </location>
</feature>
<feature type="transmembrane region" description="Helical" evidence="1">
    <location>
        <begin position="222"/>
        <end position="246"/>
    </location>
</feature>
<feature type="transmembrane region" description="Helical" evidence="1">
    <location>
        <begin position="258"/>
        <end position="279"/>
    </location>
</feature>
<protein>
    <submittedName>
        <fullName evidence="2">Uncharacterized membrane protein (DUF485 family)</fullName>
    </submittedName>
</protein>
<feature type="transmembrane region" description="Helical" evidence="1">
    <location>
        <begin position="142"/>
        <end position="159"/>
    </location>
</feature>
<dbReference type="AlphaFoldDB" id="A0A7W6AD67"/>
<name>A0A7W6AD67_9SPHN</name>
<organism evidence="2 3">
    <name type="scientific">Sphingomonas pseudosanguinis</name>
    <dbReference type="NCBI Taxonomy" id="413712"/>
    <lineage>
        <taxon>Bacteria</taxon>
        <taxon>Pseudomonadati</taxon>
        <taxon>Pseudomonadota</taxon>
        <taxon>Alphaproteobacteria</taxon>
        <taxon>Sphingomonadales</taxon>
        <taxon>Sphingomonadaceae</taxon>
        <taxon>Sphingomonas</taxon>
    </lineage>
</organism>
<gene>
    <name evidence="2" type="ORF">GGR48_002222</name>
</gene>
<dbReference type="RefSeq" id="WP_183951946.1">
    <property type="nucleotide sequence ID" value="NZ_JACIDH010000009.1"/>
</dbReference>
<proteinExistence type="predicted"/>
<reference evidence="2 3" key="1">
    <citation type="submission" date="2020-08" db="EMBL/GenBank/DDBJ databases">
        <title>Genomic Encyclopedia of Type Strains, Phase IV (KMG-IV): sequencing the most valuable type-strain genomes for metagenomic binning, comparative biology and taxonomic classification.</title>
        <authorList>
            <person name="Goeker M."/>
        </authorList>
    </citation>
    <scope>NUCLEOTIDE SEQUENCE [LARGE SCALE GENOMIC DNA]</scope>
    <source>
        <strain evidence="2 3">DSM 19512</strain>
    </source>
</reference>
<evidence type="ECO:0000256" key="1">
    <source>
        <dbReference type="SAM" id="Phobius"/>
    </source>
</evidence>
<feature type="transmembrane region" description="Helical" evidence="1">
    <location>
        <begin position="165"/>
        <end position="183"/>
    </location>
</feature>
<keyword evidence="3" id="KW-1185">Reference proteome</keyword>
<sequence>MPFRLDYRSAHRRIGIDRIAGLPPQFEGTRDGWLFRRHGHGPALPLSEAEHAGFMREGVRAVLLHAVALPVFGWLAWLLLARLLPGWGTNPRAALFGVVLALIGLALHLSLRHRADAPARALAGRRPVAPARDPDDATQPSYGTILVLMLWILFMAAVGTRQPPGFYIAFATAGLMLVLFLAIRRWRFQHRLTPAQRQRLRTAHKTERRERRAARRWWQTPLYLLFLLVGMILLGVIVIVALAITARITGTTIADMGFGPFMTGIIAGIVLGCFAIAPFDRLCRRWTGHSTLGAFDWWPLHW</sequence>
<comment type="caution">
    <text evidence="2">The sequence shown here is derived from an EMBL/GenBank/DDBJ whole genome shotgun (WGS) entry which is preliminary data.</text>
</comment>
<feature type="transmembrane region" description="Helical" evidence="1">
    <location>
        <begin position="93"/>
        <end position="111"/>
    </location>
</feature>
<evidence type="ECO:0000313" key="2">
    <source>
        <dbReference type="EMBL" id="MBB3879788.1"/>
    </source>
</evidence>
<keyword evidence="1" id="KW-0812">Transmembrane</keyword>
<accession>A0A7W6AD67</accession>
<keyword evidence="1" id="KW-0472">Membrane</keyword>
<keyword evidence="1" id="KW-1133">Transmembrane helix</keyword>
<dbReference type="Proteomes" id="UP000538670">
    <property type="component" value="Unassembled WGS sequence"/>
</dbReference>
<evidence type="ECO:0000313" key="3">
    <source>
        <dbReference type="Proteomes" id="UP000538670"/>
    </source>
</evidence>